<organism evidence="1 2">
    <name type="scientific">Suillus luteus UH-Slu-Lm8-n1</name>
    <dbReference type="NCBI Taxonomy" id="930992"/>
    <lineage>
        <taxon>Eukaryota</taxon>
        <taxon>Fungi</taxon>
        <taxon>Dikarya</taxon>
        <taxon>Basidiomycota</taxon>
        <taxon>Agaricomycotina</taxon>
        <taxon>Agaricomycetes</taxon>
        <taxon>Agaricomycetidae</taxon>
        <taxon>Boletales</taxon>
        <taxon>Suillineae</taxon>
        <taxon>Suillaceae</taxon>
        <taxon>Suillus</taxon>
    </lineage>
</organism>
<evidence type="ECO:0000313" key="1">
    <source>
        <dbReference type="EMBL" id="KIK41450.1"/>
    </source>
</evidence>
<reference evidence="1 2" key="1">
    <citation type="submission" date="2014-04" db="EMBL/GenBank/DDBJ databases">
        <authorList>
            <consortium name="DOE Joint Genome Institute"/>
            <person name="Kuo A."/>
            <person name="Ruytinx J."/>
            <person name="Rineau F."/>
            <person name="Colpaert J."/>
            <person name="Kohler A."/>
            <person name="Nagy L.G."/>
            <person name="Floudas D."/>
            <person name="Copeland A."/>
            <person name="Barry K.W."/>
            <person name="Cichocki N."/>
            <person name="Veneault-Fourrey C."/>
            <person name="LaButti K."/>
            <person name="Lindquist E.A."/>
            <person name="Lipzen A."/>
            <person name="Lundell T."/>
            <person name="Morin E."/>
            <person name="Murat C."/>
            <person name="Sun H."/>
            <person name="Tunlid A."/>
            <person name="Henrissat B."/>
            <person name="Grigoriev I.V."/>
            <person name="Hibbett D.S."/>
            <person name="Martin F."/>
            <person name="Nordberg H.P."/>
            <person name="Cantor M.N."/>
            <person name="Hua S.X."/>
        </authorList>
    </citation>
    <scope>NUCLEOTIDE SEQUENCE [LARGE SCALE GENOMIC DNA]</scope>
    <source>
        <strain evidence="1 2">UH-Slu-Lm8-n1</strain>
    </source>
</reference>
<gene>
    <name evidence="1" type="ORF">CY34DRAFT_203885</name>
</gene>
<dbReference type="HOGENOM" id="CLU_2723873_0_0_1"/>
<dbReference type="InParanoid" id="A0A0C9ZU79"/>
<dbReference type="Proteomes" id="UP000054485">
    <property type="component" value="Unassembled WGS sequence"/>
</dbReference>
<name>A0A0C9ZU79_9AGAM</name>
<dbReference type="EMBL" id="KN835268">
    <property type="protein sequence ID" value="KIK41450.1"/>
    <property type="molecule type" value="Genomic_DNA"/>
</dbReference>
<sequence>MSDISVIGDDKAPSTRPNIHVLPPEWQQILLNGEYNVPGRRFLGFEKKYSGTHARASRNYQVEPAQYKLVPI</sequence>
<accession>A0A0C9ZU79</accession>
<reference evidence="2" key="2">
    <citation type="submission" date="2015-01" db="EMBL/GenBank/DDBJ databases">
        <title>Evolutionary Origins and Diversification of the Mycorrhizal Mutualists.</title>
        <authorList>
            <consortium name="DOE Joint Genome Institute"/>
            <consortium name="Mycorrhizal Genomics Consortium"/>
            <person name="Kohler A."/>
            <person name="Kuo A."/>
            <person name="Nagy L.G."/>
            <person name="Floudas D."/>
            <person name="Copeland A."/>
            <person name="Barry K.W."/>
            <person name="Cichocki N."/>
            <person name="Veneault-Fourrey C."/>
            <person name="LaButti K."/>
            <person name="Lindquist E.A."/>
            <person name="Lipzen A."/>
            <person name="Lundell T."/>
            <person name="Morin E."/>
            <person name="Murat C."/>
            <person name="Riley R."/>
            <person name="Ohm R."/>
            <person name="Sun H."/>
            <person name="Tunlid A."/>
            <person name="Henrissat B."/>
            <person name="Grigoriev I.V."/>
            <person name="Hibbett D.S."/>
            <person name="Martin F."/>
        </authorList>
    </citation>
    <scope>NUCLEOTIDE SEQUENCE [LARGE SCALE GENOMIC DNA]</scope>
    <source>
        <strain evidence="2">UH-Slu-Lm8-n1</strain>
    </source>
</reference>
<keyword evidence="2" id="KW-1185">Reference proteome</keyword>
<proteinExistence type="predicted"/>
<dbReference type="AlphaFoldDB" id="A0A0C9ZU79"/>
<evidence type="ECO:0000313" key="2">
    <source>
        <dbReference type="Proteomes" id="UP000054485"/>
    </source>
</evidence>
<protein>
    <submittedName>
        <fullName evidence="1">Uncharacterized protein</fullName>
    </submittedName>
</protein>